<dbReference type="GO" id="GO:0005524">
    <property type="term" value="F:ATP binding"/>
    <property type="evidence" value="ECO:0007669"/>
    <property type="project" value="UniProtKB-UniRule"/>
</dbReference>
<dbReference type="KEGG" id="bge:BC1002_2239"/>
<dbReference type="Proteomes" id="UP000002190">
    <property type="component" value="Chromosome 1"/>
</dbReference>
<comment type="subcellular location">
    <subcellularLocation>
        <location evidence="8">Cytoplasm</location>
    </subcellularLocation>
</comment>
<evidence type="ECO:0000256" key="6">
    <source>
        <dbReference type="ARBA" id="ARBA00023125"/>
    </source>
</evidence>
<dbReference type="NCBIfam" id="TIGR01063">
    <property type="entry name" value="gyrA"/>
    <property type="match status" value="1"/>
</dbReference>
<evidence type="ECO:0000313" key="12">
    <source>
        <dbReference type="EMBL" id="ADG16298.1"/>
    </source>
</evidence>
<gene>
    <name evidence="8" type="primary">gyrA</name>
    <name evidence="12" type="ordered locus">BC1002_2239</name>
</gene>
<reference evidence="12 13" key="2">
    <citation type="journal article" date="2012" name="J. Bacteriol.">
        <title>Genome Sequences of Burkholderia sp. Strains CCGE1002 and H160, Isolated from Legume Nodules in Mexico and Brazil.</title>
        <authorList>
            <person name="Ormeno-Orrillo E."/>
            <person name="Rogel M.A."/>
            <person name="Chueire L.M."/>
            <person name="Tiedje J.M."/>
            <person name="Martinez-Romero E."/>
            <person name="Hungria M."/>
        </authorList>
    </citation>
    <scope>NUCLEOTIDE SEQUENCE [LARGE SCALE GENOMIC DNA]</scope>
    <source>
        <strain evidence="12 13">CCGE1002</strain>
    </source>
</reference>
<dbReference type="HOGENOM" id="CLU_002977_6_1_4"/>
<organism evidence="12 13">
    <name type="scientific">Paraburkholderia atlantica</name>
    <dbReference type="NCBI Taxonomy" id="2654982"/>
    <lineage>
        <taxon>Bacteria</taxon>
        <taxon>Pseudomonadati</taxon>
        <taxon>Pseudomonadota</taxon>
        <taxon>Betaproteobacteria</taxon>
        <taxon>Burkholderiales</taxon>
        <taxon>Burkholderiaceae</taxon>
        <taxon>Paraburkholderia</taxon>
    </lineage>
</organism>
<dbReference type="Gene3D" id="3.90.199.10">
    <property type="entry name" value="Topoisomerase II, domain 5"/>
    <property type="match status" value="1"/>
</dbReference>
<dbReference type="NCBIfam" id="NF004044">
    <property type="entry name" value="PRK05561.1"/>
    <property type="match status" value="1"/>
</dbReference>
<keyword evidence="6 8" id="KW-0238">DNA-binding</keyword>
<dbReference type="InterPro" id="IPR035516">
    <property type="entry name" value="Gyrase/topoIV_suA_C"/>
</dbReference>
<dbReference type="PROSITE" id="PS52040">
    <property type="entry name" value="TOPO_IIA"/>
    <property type="match status" value="1"/>
</dbReference>
<evidence type="ECO:0000313" key="13">
    <source>
        <dbReference type="Proteomes" id="UP000002190"/>
    </source>
</evidence>
<dbReference type="InterPro" id="IPR013757">
    <property type="entry name" value="Topo_IIA_A_a_sf"/>
</dbReference>
<comment type="miscellaneous">
    <text evidence="8">Few gyrases are as efficient as E.coli at forming negative supercoils. Not all organisms have 2 type II topoisomerases; in organisms with a single type II topoisomerase this enzyme also has to decatenate newly replicated chromosomes.</text>
</comment>
<proteinExistence type="inferred from homology"/>
<keyword evidence="7 8" id="KW-0413">Isomerase</keyword>
<dbReference type="CDD" id="cd00187">
    <property type="entry name" value="TOP4c"/>
    <property type="match status" value="1"/>
</dbReference>
<dbReference type="GO" id="GO:0005737">
    <property type="term" value="C:cytoplasm"/>
    <property type="evidence" value="ECO:0007669"/>
    <property type="project" value="UniProtKB-SubCell"/>
</dbReference>
<dbReference type="InterPro" id="IPR050220">
    <property type="entry name" value="Type_II_DNA_Topoisomerases"/>
</dbReference>
<evidence type="ECO:0000256" key="2">
    <source>
        <dbReference type="ARBA" id="ARBA00008263"/>
    </source>
</evidence>
<dbReference type="GO" id="GO:0034335">
    <property type="term" value="F:DNA negative supercoiling activity"/>
    <property type="evidence" value="ECO:0007669"/>
    <property type="project" value="UniProtKB-ARBA"/>
</dbReference>
<dbReference type="InterPro" id="IPR005743">
    <property type="entry name" value="GyrA"/>
</dbReference>
<dbReference type="SUPFAM" id="SSF56719">
    <property type="entry name" value="Type II DNA topoisomerase"/>
    <property type="match status" value="1"/>
</dbReference>
<comment type="subunit">
    <text evidence="8">Heterotetramer, composed of two GyrA and two GyrB chains. In the heterotetramer, GyrA contains the active site tyrosine that forms a transient covalent intermediate with DNA, while GyrB binds cofactors and catalyzes ATP hydrolysis.</text>
</comment>
<comment type="similarity">
    <text evidence="2 8">Belongs to the type II topoisomerase GyrA/ParC subunit family.</text>
</comment>
<comment type="catalytic activity">
    <reaction evidence="1 8 9">
        <text>ATP-dependent breakage, passage and rejoining of double-stranded DNA.</text>
        <dbReference type="EC" id="5.6.2.2"/>
    </reaction>
</comment>
<dbReference type="SUPFAM" id="SSF101904">
    <property type="entry name" value="GyrA/ParC C-terminal domain-like"/>
    <property type="match status" value="1"/>
</dbReference>
<dbReference type="InterPro" id="IPR013760">
    <property type="entry name" value="Topo_IIA-like_dom_sf"/>
</dbReference>
<keyword evidence="3 8" id="KW-0547">Nucleotide-binding</keyword>
<accession>D5WAZ3</accession>
<feature type="short sequence motif" description="GyrA-box" evidence="8">
    <location>
        <begin position="553"/>
        <end position="559"/>
    </location>
</feature>
<feature type="region of interest" description="Disordered" evidence="10">
    <location>
        <begin position="830"/>
        <end position="860"/>
    </location>
</feature>
<comment type="function">
    <text evidence="8">A type II topoisomerase that negatively supercoils closed circular double-stranded (ds) DNA in an ATP-dependent manner to modulate DNA topology and maintain chromosomes in an underwound state. Negative supercoiling favors strand separation, and DNA replication, transcription, recombination and repair, all of which involve strand separation. Also able to catalyze the interconversion of other topological isomers of dsDNA rings, including catenanes and knotted rings. Type II topoisomerases break and join 2 DNA strands simultaneously in an ATP-dependent manner.</text>
</comment>
<dbReference type="EC" id="5.6.2.2" evidence="8"/>
<dbReference type="Gene3D" id="1.10.268.10">
    <property type="entry name" value="Topoisomerase, domain 3"/>
    <property type="match status" value="1"/>
</dbReference>
<evidence type="ECO:0000256" key="8">
    <source>
        <dbReference type="HAMAP-Rule" id="MF_01897"/>
    </source>
</evidence>
<dbReference type="HAMAP" id="MF_01897">
    <property type="entry name" value="GyrA"/>
    <property type="match status" value="1"/>
</dbReference>
<dbReference type="GO" id="GO:0005694">
    <property type="term" value="C:chromosome"/>
    <property type="evidence" value="ECO:0007669"/>
    <property type="project" value="InterPro"/>
</dbReference>
<dbReference type="PANTHER" id="PTHR43493">
    <property type="entry name" value="DNA GYRASE/TOPOISOMERASE SUBUNIT A"/>
    <property type="match status" value="1"/>
</dbReference>
<name>D5WAZ3_PARAM</name>
<dbReference type="SMART" id="SM00434">
    <property type="entry name" value="TOP4c"/>
    <property type="match status" value="1"/>
</dbReference>
<sequence length="860" mass="95174">MRRSYLDYAMSVIVGRALPDVRDGLKPVHRRVLYAMHELNNDWNRAYKKSARIVGDVIGKYHPHGDTAVYDTIVRMAQDFSLRYMLVDGQGNFGSVDGDNAAAMRYTEIRMAKIGHELLADIDKETVDFVPNYDGSENEPAILPARIPNLLINGSSGIAVGMATNIPPHNLNEVVDACQHLLKNPEATIDELIEIIPAPDFPTAGIIYGVAGVRDGYRTGRGRVVMRALTHFEEIDRGQRMAIIVDELPYQVNKRSLLERIAELVNEKKLEGISDIRDESDKSGMRVVIELKRGEVPEVVLNNLYKATQLQDTFGMNMVALVDGQPKLLNLKEMLTCFLSHRREVLTRRTVYELRKARERGHVLEGLAVALANIDEFIALIKAAPTPPIAKQELMSRSWDSSLVREMLSRAETDNASAGGREAYRPEGLNPSFGMQADGLYRLSDTQAQEILQMRLQRLTGLEQDKIIGEYRDVMAQIADLLDILARPERISAIIVEELTSIKAEFGDARRSKIELNATELNTEDLITPQEMVVTMSHAGYVKSQPLSEYRAQKRGGRGKQATSMKEDDWIDTLFIANTHDHILCFSNRGRVYWVKVYEVPQGSRNSRGRPIVNMFPLQEGEKITVVLPVKEFSADKFVFMATALGTVKKTPLEAFSRPLRKGIIAVGLDEGDYLIGAAITDGQHDVMLFSDSGKAVRFDENDVRPMGREARGVRGMQLEDGQNVIALLVAGDEQQSVLTATENGFGKRTPITEYTRHGRGTKGMIAIQTSERNGRVVAATLVDPEAQIMLITTTGVLIRTRVSEIREMGRATQGVTLISLDEGTKLSGLQQVAEAEGESEIDSDGSTEGDNGGEGGGAA</sequence>
<dbReference type="EMBL" id="CP002013">
    <property type="protein sequence ID" value="ADG16298.1"/>
    <property type="molecule type" value="Genomic_DNA"/>
</dbReference>
<evidence type="ECO:0000256" key="5">
    <source>
        <dbReference type="ARBA" id="ARBA00023029"/>
    </source>
</evidence>
<dbReference type="FunFam" id="3.90.199.10:FF:000001">
    <property type="entry name" value="DNA gyrase subunit A"/>
    <property type="match status" value="1"/>
</dbReference>
<dbReference type="STRING" id="640511.BC1002_2239"/>
<feature type="compositionally biased region" description="Acidic residues" evidence="10">
    <location>
        <begin position="836"/>
        <end position="848"/>
    </location>
</feature>
<dbReference type="FunFam" id="3.30.1360.40:FF:000002">
    <property type="entry name" value="DNA gyrase subunit A"/>
    <property type="match status" value="1"/>
</dbReference>
<feature type="domain" description="Topo IIA-type catalytic" evidence="11">
    <location>
        <begin position="18"/>
        <end position="526"/>
    </location>
</feature>
<dbReference type="GO" id="GO:0009330">
    <property type="term" value="C:DNA topoisomerase type II (double strand cut, ATP-hydrolyzing) complex"/>
    <property type="evidence" value="ECO:0007669"/>
    <property type="project" value="TreeGrafter"/>
</dbReference>
<dbReference type="AlphaFoldDB" id="D5WAZ3"/>
<dbReference type="Pfam" id="PF03989">
    <property type="entry name" value="DNA_gyraseA_C"/>
    <property type="match status" value="6"/>
</dbReference>
<dbReference type="PANTHER" id="PTHR43493:SF5">
    <property type="entry name" value="DNA GYRASE SUBUNIT A, CHLOROPLASTIC_MITOCHONDRIAL"/>
    <property type="match status" value="1"/>
</dbReference>
<dbReference type="InterPro" id="IPR013758">
    <property type="entry name" value="Topo_IIA_A/C_ab"/>
</dbReference>
<evidence type="ECO:0000256" key="10">
    <source>
        <dbReference type="SAM" id="MobiDB-lite"/>
    </source>
</evidence>
<dbReference type="InterPro" id="IPR002205">
    <property type="entry name" value="Topo_IIA_dom_A"/>
</dbReference>
<feature type="compositionally biased region" description="Gly residues" evidence="10">
    <location>
        <begin position="851"/>
        <end position="860"/>
    </location>
</feature>
<keyword evidence="5 8" id="KW-0799">Topoisomerase</keyword>
<evidence type="ECO:0000256" key="1">
    <source>
        <dbReference type="ARBA" id="ARBA00000185"/>
    </source>
</evidence>
<dbReference type="GO" id="GO:0006265">
    <property type="term" value="P:DNA topological change"/>
    <property type="evidence" value="ECO:0007669"/>
    <property type="project" value="UniProtKB-UniRule"/>
</dbReference>
<keyword evidence="8" id="KW-0963">Cytoplasm</keyword>
<dbReference type="NCBIfam" id="NF004043">
    <property type="entry name" value="PRK05560.1"/>
    <property type="match status" value="1"/>
</dbReference>
<evidence type="ECO:0000256" key="7">
    <source>
        <dbReference type="ARBA" id="ARBA00023235"/>
    </source>
</evidence>
<evidence type="ECO:0000256" key="4">
    <source>
        <dbReference type="ARBA" id="ARBA00022840"/>
    </source>
</evidence>
<dbReference type="InterPro" id="IPR006691">
    <property type="entry name" value="GyrA/parC_rep"/>
</dbReference>
<reference evidence="12 13" key="1">
    <citation type="submission" date="2010-04" db="EMBL/GenBank/DDBJ databases">
        <title>Complete sequence of chromosome 1 of Burkholderia sp. CCGE1002.</title>
        <authorList>
            <consortium name="US DOE Joint Genome Institute"/>
            <person name="Lucas S."/>
            <person name="Copeland A."/>
            <person name="Lapidus A."/>
            <person name="Cheng J.-F."/>
            <person name="Bruce D."/>
            <person name="Goodwin L."/>
            <person name="Pitluck S."/>
            <person name="Chertkov O."/>
            <person name="Detter J.C."/>
            <person name="Han C."/>
            <person name="Tapia R."/>
            <person name="Land M."/>
            <person name="Hauser L."/>
            <person name="Kyrpides N."/>
            <person name="Ovchinnikova G."/>
            <person name="Martinez-Romero E."/>
            <person name="Hernandez M.A.R."/>
            <person name="Tiedje J.M."/>
            <person name="Woyke T."/>
        </authorList>
    </citation>
    <scope>NUCLEOTIDE SEQUENCE [LARGE SCALE GENOMIC DNA]</scope>
    <source>
        <strain evidence="12 13">CCGE1002</strain>
    </source>
</reference>
<dbReference type="eggNOG" id="COG0188">
    <property type="taxonomic scope" value="Bacteria"/>
</dbReference>
<evidence type="ECO:0000256" key="9">
    <source>
        <dbReference type="PROSITE-ProRule" id="PRU01384"/>
    </source>
</evidence>
<dbReference type="Gene3D" id="3.30.1360.40">
    <property type="match status" value="1"/>
</dbReference>
<dbReference type="Gene3D" id="2.120.10.90">
    <property type="entry name" value="DNA gyrase/topoisomerase IV, subunit A, C-terminal"/>
    <property type="match status" value="1"/>
</dbReference>
<evidence type="ECO:0000259" key="11">
    <source>
        <dbReference type="PROSITE" id="PS52040"/>
    </source>
</evidence>
<feature type="active site" description="O-(5'-phospho-DNA)-tyrosine intermediate" evidence="8 9">
    <location>
        <position position="106"/>
    </location>
</feature>
<dbReference type="FunFam" id="2.120.10.90:FF:000004">
    <property type="entry name" value="DNA gyrase subunit A"/>
    <property type="match status" value="1"/>
</dbReference>
<dbReference type="Pfam" id="PF00521">
    <property type="entry name" value="DNA_topoisoIV"/>
    <property type="match status" value="1"/>
</dbReference>
<dbReference type="GO" id="GO:0003677">
    <property type="term" value="F:DNA binding"/>
    <property type="evidence" value="ECO:0007669"/>
    <property type="project" value="UniProtKB-UniRule"/>
</dbReference>
<evidence type="ECO:0000256" key="3">
    <source>
        <dbReference type="ARBA" id="ARBA00022741"/>
    </source>
</evidence>
<protein>
    <recommendedName>
        <fullName evidence="8">DNA gyrase subunit A</fullName>
        <ecNumber evidence="8">5.6.2.2</ecNumber>
    </recommendedName>
</protein>
<keyword evidence="4 8" id="KW-0067">ATP-binding</keyword>
<dbReference type="GO" id="GO:0006261">
    <property type="term" value="P:DNA-templated DNA replication"/>
    <property type="evidence" value="ECO:0007669"/>
    <property type="project" value="UniProtKB-UniRule"/>
</dbReference>